<dbReference type="Proteomes" id="UP000014962">
    <property type="component" value="Unassembled WGS sequence"/>
</dbReference>
<dbReference type="STRING" id="641526.ADIWIN_3522"/>
<gene>
    <name evidence="1" type="ORF">ADIWIN_3522</name>
</gene>
<proteinExistence type="predicted"/>
<keyword evidence="2" id="KW-1185">Reference proteome</keyword>
<dbReference type="PATRIC" id="fig|641526.4.peg.3489"/>
<dbReference type="GO" id="GO:0004365">
    <property type="term" value="F:glyceraldehyde-3-phosphate dehydrogenase (NAD+) (phosphorylating) activity"/>
    <property type="evidence" value="ECO:0007669"/>
    <property type="project" value="UniProtKB-EC"/>
</dbReference>
<dbReference type="EC" id="1.2.1.12" evidence="1"/>
<dbReference type="eggNOG" id="COG0057">
    <property type="taxonomic scope" value="Bacteria"/>
</dbReference>
<dbReference type="EMBL" id="ATMR01000180">
    <property type="protein sequence ID" value="EPR70661.1"/>
    <property type="molecule type" value="Genomic_DNA"/>
</dbReference>
<name>S7VL52_9FLAO</name>
<accession>S7VL52</accession>
<organism evidence="1 2">
    <name type="scientific">Winogradskyella psychrotolerans RS-3</name>
    <dbReference type="NCBI Taxonomy" id="641526"/>
    <lineage>
        <taxon>Bacteria</taxon>
        <taxon>Pseudomonadati</taxon>
        <taxon>Bacteroidota</taxon>
        <taxon>Flavobacteriia</taxon>
        <taxon>Flavobacteriales</taxon>
        <taxon>Flavobacteriaceae</taxon>
        <taxon>Winogradskyella</taxon>
    </lineage>
</organism>
<dbReference type="AlphaFoldDB" id="S7VL52"/>
<protein>
    <submittedName>
        <fullName evidence="1">NAD-dependent glyceraldehyde-3-phosphate dehydrogenase</fullName>
        <ecNumber evidence="1">1.2.1.12</ecNumber>
    </submittedName>
</protein>
<reference evidence="1 2" key="1">
    <citation type="journal article" date="2013" name="Genome Announc.">
        <title>Draft Genome Sequence of Winogradskyella psychrotolerans RS-3T, Isolated from the Marine Transect of Kongsfjorden, Ny-Alesund, Svalbard, Arctic Ocean.</title>
        <authorList>
            <person name="Kumar Pinnaka A."/>
            <person name="Ara S."/>
            <person name="Singh A."/>
            <person name="Shivaji S."/>
        </authorList>
    </citation>
    <scope>NUCLEOTIDE SEQUENCE [LARGE SCALE GENOMIC DNA]</scope>
    <source>
        <strain evidence="1 2">RS-3</strain>
    </source>
</reference>
<sequence length="41" mass="5175">MLEKMEKNAILYIWYDNEYGYSQQVIRLAKYISKVRRYAYY</sequence>
<evidence type="ECO:0000313" key="1">
    <source>
        <dbReference type="EMBL" id="EPR70661.1"/>
    </source>
</evidence>
<comment type="caution">
    <text evidence="1">The sequence shown here is derived from an EMBL/GenBank/DDBJ whole genome shotgun (WGS) entry which is preliminary data.</text>
</comment>
<keyword evidence="1" id="KW-0560">Oxidoreductase</keyword>
<evidence type="ECO:0000313" key="2">
    <source>
        <dbReference type="Proteomes" id="UP000014962"/>
    </source>
</evidence>